<name>A0A820R3M4_9BILA</name>
<evidence type="ECO:0000313" key="7">
    <source>
        <dbReference type="Proteomes" id="UP000663844"/>
    </source>
</evidence>
<feature type="non-terminal residue" evidence="6">
    <location>
        <position position="89"/>
    </location>
</feature>
<sequence length="89" mass="10250">YKHKLFILSDEVYQENIYFTDSKFYSFKKIMMDLGSPYNEMQMASFHSASKGWHGECGSRGGYYELINLSEEVRIQVNKLVSASICSTA</sequence>
<reference evidence="6" key="1">
    <citation type="submission" date="2021-02" db="EMBL/GenBank/DDBJ databases">
        <authorList>
            <person name="Nowell W R."/>
        </authorList>
    </citation>
    <scope>NUCLEOTIDE SEQUENCE</scope>
</reference>
<dbReference type="SUPFAM" id="SSF53383">
    <property type="entry name" value="PLP-dependent transferases"/>
    <property type="match status" value="1"/>
</dbReference>
<accession>A0A820R3M4</accession>
<dbReference type="Proteomes" id="UP000663844">
    <property type="component" value="Unassembled WGS sequence"/>
</dbReference>
<keyword evidence="5" id="KW-0663">Pyridoxal phosphate</keyword>
<gene>
    <name evidence="6" type="ORF">OXD698_LOCUS53316</name>
</gene>
<comment type="cofactor">
    <cofactor evidence="1">
        <name>pyridoxal 5'-phosphate</name>
        <dbReference type="ChEBI" id="CHEBI:597326"/>
    </cofactor>
</comment>
<organism evidence="6 7">
    <name type="scientific">Adineta steineri</name>
    <dbReference type="NCBI Taxonomy" id="433720"/>
    <lineage>
        <taxon>Eukaryota</taxon>
        <taxon>Metazoa</taxon>
        <taxon>Spiralia</taxon>
        <taxon>Gnathifera</taxon>
        <taxon>Rotifera</taxon>
        <taxon>Eurotatoria</taxon>
        <taxon>Bdelloidea</taxon>
        <taxon>Adinetida</taxon>
        <taxon>Adinetidae</taxon>
        <taxon>Adineta</taxon>
    </lineage>
</organism>
<dbReference type="PANTHER" id="PTHR11751:SF29">
    <property type="entry name" value="ALANINE TRANSAMINASE"/>
    <property type="match status" value="1"/>
</dbReference>
<evidence type="ECO:0000256" key="3">
    <source>
        <dbReference type="ARBA" id="ARBA00022576"/>
    </source>
</evidence>
<comment type="subunit">
    <text evidence="2">Homodimer.</text>
</comment>
<evidence type="ECO:0000256" key="1">
    <source>
        <dbReference type="ARBA" id="ARBA00001933"/>
    </source>
</evidence>
<comment type="caution">
    <text evidence="6">The sequence shown here is derived from an EMBL/GenBank/DDBJ whole genome shotgun (WGS) entry which is preliminary data.</text>
</comment>
<feature type="non-terminal residue" evidence="6">
    <location>
        <position position="1"/>
    </location>
</feature>
<dbReference type="EMBL" id="CAJOAZ010030373">
    <property type="protein sequence ID" value="CAF4432470.1"/>
    <property type="molecule type" value="Genomic_DNA"/>
</dbReference>
<dbReference type="InterPro" id="IPR045088">
    <property type="entry name" value="ALAT1/2-like"/>
</dbReference>
<evidence type="ECO:0000256" key="2">
    <source>
        <dbReference type="ARBA" id="ARBA00011738"/>
    </source>
</evidence>
<dbReference type="InterPro" id="IPR015421">
    <property type="entry name" value="PyrdxlP-dep_Trfase_major"/>
</dbReference>
<evidence type="ECO:0000256" key="5">
    <source>
        <dbReference type="ARBA" id="ARBA00022898"/>
    </source>
</evidence>
<dbReference type="Gene3D" id="3.40.640.10">
    <property type="entry name" value="Type I PLP-dependent aspartate aminotransferase-like (Major domain)"/>
    <property type="match status" value="1"/>
</dbReference>
<keyword evidence="3" id="KW-0032">Aminotransferase</keyword>
<keyword evidence="4" id="KW-0808">Transferase</keyword>
<protein>
    <submittedName>
        <fullName evidence="6">Uncharacterized protein</fullName>
    </submittedName>
</protein>
<evidence type="ECO:0000313" key="6">
    <source>
        <dbReference type="EMBL" id="CAF4432470.1"/>
    </source>
</evidence>
<dbReference type="InterPro" id="IPR015424">
    <property type="entry name" value="PyrdxlP-dep_Trfase"/>
</dbReference>
<evidence type="ECO:0000256" key="4">
    <source>
        <dbReference type="ARBA" id="ARBA00022679"/>
    </source>
</evidence>
<dbReference type="GO" id="GO:0008483">
    <property type="term" value="F:transaminase activity"/>
    <property type="evidence" value="ECO:0007669"/>
    <property type="project" value="UniProtKB-KW"/>
</dbReference>
<dbReference type="PANTHER" id="PTHR11751">
    <property type="entry name" value="ALANINE AMINOTRANSFERASE"/>
    <property type="match status" value="1"/>
</dbReference>
<dbReference type="AlphaFoldDB" id="A0A820R3M4"/>
<proteinExistence type="predicted"/>